<accession>A0AA41RBQ7</accession>
<evidence type="ECO:0000256" key="1">
    <source>
        <dbReference type="ARBA" id="ARBA00004651"/>
    </source>
</evidence>
<organism evidence="9 10">
    <name type="scientific">Desulfatitalea alkaliphila</name>
    <dbReference type="NCBI Taxonomy" id="2929485"/>
    <lineage>
        <taxon>Bacteria</taxon>
        <taxon>Pseudomonadati</taxon>
        <taxon>Thermodesulfobacteriota</taxon>
        <taxon>Desulfobacteria</taxon>
        <taxon>Desulfobacterales</taxon>
        <taxon>Desulfosarcinaceae</taxon>
        <taxon>Desulfatitalea</taxon>
    </lineage>
</organism>
<keyword evidence="3" id="KW-1003">Cell membrane</keyword>
<evidence type="ECO:0000256" key="3">
    <source>
        <dbReference type="ARBA" id="ARBA00022475"/>
    </source>
</evidence>
<feature type="transmembrane region" description="Helical" evidence="8">
    <location>
        <begin position="84"/>
        <end position="102"/>
    </location>
</feature>
<dbReference type="PANTHER" id="PTHR20855:SF3">
    <property type="entry name" value="LD03007P"/>
    <property type="match status" value="1"/>
</dbReference>
<feature type="transmembrane region" description="Helical" evidence="8">
    <location>
        <begin position="135"/>
        <end position="155"/>
    </location>
</feature>
<evidence type="ECO:0000256" key="4">
    <source>
        <dbReference type="ARBA" id="ARBA00022692"/>
    </source>
</evidence>
<evidence type="ECO:0000256" key="6">
    <source>
        <dbReference type="ARBA" id="ARBA00023136"/>
    </source>
</evidence>
<dbReference type="Pfam" id="PF03006">
    <property type="entry name" value="HlyIII"/>
    <property type="match status" value="1"/>
</dbReference>
<keyword evidence="6 8" id="KW-0472">Membrane</keyword>
<comment type="similarity">
    <text evidence="2">Belongs to the UPF0073 (Hly-III) family.</text>
</comment>
<name>A0AA41RBQ7_9BACT</name>
<keyword evidence="7" id="KW-0862">Zinc</keyword>
<keyword evidence="7" id="KW-0479">Metal-binding</keyword>
<dbReference type="AlphaFoldDB" id="A0AA41RBQ7"/>
<feature type="transmembrane region" description="Helical" evidence="8">
    <location>
        <begin position="108"/>
        <end position="128"/>
    </location>
</feature>
<feature type="transmembrane region" description="Helical" evidence="8">
    <location>
        <begin position="43"/>
        <end position="63"/>
    </location>
</feature>
<dbReference type="Proteomes" id="UP001165427">
    <property type="component" value="Unassembled WGS sequence"/>
</dbReference>
<dbReference type="EMBL" id="JALJRB010000022">
    <property type="protein sequence ID" value="MCJ8502208.1"/>
    <property type="molecule type" value="Genomic_DNA"/>
</dbReference>
<comment type="subcellular location">
    <subcellularLocation>
        <location evidence="1">Cell membrane</location>
        <topology evidence="1">Multi-pass membrane protein</topology>
    </subcellularLocation>
</comment>
<feature type="transmembrane region" description="Helical" evidence="8">
    <location>
        <begin position="161"/>
        <end position="181"/>
    </location>
</feature>
<dbReference type="PANTHER" id="PTHR20855">
    <property type="entry name" value="ADIPOR/PROGESTIN RECEPTOR-RELATED"/>
    <property type="match status" value="1"/>
</dbReference>
<sequence>MKERREQTPVEESVNTLVHGAGFGLAIAGLINLVILAGNHGNAWHITSFSIYGATLVLLYFSSTLYHSLPRGHCKETFRVVDHASIFLLIAGTYTPITLTAMRGPWGWTIFGLVWSIALSGIVLKIFWFHRLGRLSTVMYVAMGWVIVIAVQPLIKSLNGTSLLFLVAGGLAYSFGIVFYVSRQLRFSHAVWHLFVLAGSICHFFAVLQLLS</sequence>
<evidence type="ECO:0000313" key="10">
    <source>
        <dbReference type="Proteomes" id="UP001165427"/>
    </source>
</evidence>
<feature type="binding site" evidence="7">
    <location>
        <position position="67"/>
    </location>
    <ligand>
        <name>Zn(2+)</name>
        <dbReference type="ChEBI" id="CHEBI:29105"/>
    </ligand>
</feature>
<evidence type="ECO:0000256" key="7">
    <source>
        <dbReference type="PIRSR" id="PIRSR604254-1"/>
    </source>
</evidence>
<feature type="transmembrane region" description="Helical" evidence="8">
    <location>
        <begin position="16"/>
        <end position="37"/>
    </location>
</feature>
<dbReference type="GO" id="GO:0046872">
    <property type="term" value="F:metal ion binding"/>
    <property type="evidence" value="ECO:0007669"/>
    <property type="project" value="UniProtKB-KW"/>
</dbReference>
<dbReference type="GO" id="GO:0005886">
    <property type="term" value="C:plasma membrane"/>
    <property type="evidence" value="ECO:0007669"/>
    <property type="project" value="UniProtKB-SubCell"/>
</dbReference>
<keyword evidence="10" id="KW-1185">Reference proteome</keyword>
<evidence type="ECO:0000256" key="8">
    <source>
        <dbReference type="SAM" id="Phobius"/>
    </source>
</evidence>
<dbReference type="RefSeq" id="WP_246912579.1">
    <property type="nucleotide sequence ID" value="NZ_JALJRB010000022.1"/>
</dbReference>
<keyword evidence="5 8" id="KW-1133">Transmembrane helix</keyword>
<evidence type="ECO:0000313" key="9">
    <source>
        <dbReference type="EMBL" id="MCJ8502208.1"/>
    </source>
</evidence>
<feature type="binding site" evidence="7">
    <location>
        <position position="189"/>
    </location>
    <ligand>
        <name>Zn(2+)</name>
        <dbReference type="ChEBI" id="CHEBI:29105"/>
    </ligand>
</feature>
<protein>
    <submittedName>
        <fullName evidence="9">Hemolysin III family protein</fullName>
    </submittedName>
</protein>
<dbReference type="NCBIfam" id="TIGR01065">
    <property type="entry name" value="hlyIII"/>
    <property type="match status" value="1"/>
</dbReference>
<keyword evidence="4 8" id="KW-0812">Transmembrane</keyword>
<comment type="caution">
    <text evidence="9">The sequence shown here is derived from an EMBL/GenBank/DDBJ whole genome shotgun (WGS) entry which is preliminary data.</text>
</comment>
<gene>
    <name evidence="9" type="ORF">MRX98_16610</name>
</gene>
<dbReference type="InterPro" id="IPR005744">
    <property type="entry name" value="Hy-lIII"/>
</dbReference>
<evidence type="ECO:0000256" key="2">
    <source>
        <dbReference type="ARBA" id="ARBA00008488"/>
    </source>
</evidence>
<evidence type="ECO:0000256" key="5">
    <source>
        <dbReference type="ARBA" id="ARBA00022989"/>
    </source>
</evidence>
<reference evidence="9" key="1">
    <citation type="submission" date="2022-04" db="EMBL/GenBank/DDBJ databases">
        <title>Desulfatitalea alkaliphila sp. nov., a novel anaerobic sulfate-reducing bacterium isolated from terrestrial mud volcano, Taman Peninsula, Russia.</title>
        <authorList>
            <person name="Khomyakova M.A."/>
            <person name="Merkel A.Y."/>
            <person name="Slobodkin A.I."/>
        </authorList>
    </citation>
    <scope>NUCLEOTIDE SEQUENCE</scope>
    <source>
        <strain evidence="9">M08but</strain>
    </source>
</reference>
<feature type="transmembrane region" description="Helical" evidence="8">
    <location>
        <begin position="190"/>
        <end position="211"/>
    </location>
</feature>
<proteinExistence type="inferred from homology"/>
<feature type="binding site" evidence="7">
    <location>
        <position position="193"/>
    </location>
    <ligand>
        <name>Zn(2+)</name>
        <dbReference type="ChEBI" id="CHEBI:29105"/>
    </ligand>
</feature>
<dbReference type="GO" id="GO:0140911">
    <property type="term" value="F:pore-forming activity"/>
    <property type="evidence" value="ECO:0007669"/>
    <property type="project" value="InterPro"/>
</dbReference>
<dbReference type="InterPro" id="IPR004254">
    <property type="entry name" value="AdipoR/HlyIII-related"/>
</dbReference>